<sequence length="238" mass="27469">MWDKSLRLDVFEGLLFNHRYFIEGLLFKGEVSTNILDSRSTIFQELNKLFPNSSSEEKLNFLYLMAKAYSRSNSEKMQLIWSGPSISGLPGRDTEIVFEEYISSAQESIILSIYSLSEYASSLINLLEKKIKQGIYVEMYVNDYASKSDLLDKIIKLDNSRAFVYEYIGAENHTQSLHAKVLTIDNEKSIITSSNLSYNGMDGNLELGVILNSKEKAKEIRLIFNTLIEKYYFRRIKR</sequence>
<dbReference type="Gene3D" id="3.30.870.10">
    <property type="entry name" value="Endonuclease Chain A"/>
    <property type="match status" value="1"/>
</dbReference>
<protein>
    <submittedName>
        <fullName evidence="2">Cardiolipin synthase</fullName>
    </submittedName>
</protein>
<keyword evidence="3" id="KW-1185">Reference proteome</keyword>
<dbReference type="PANTHER" id="PTHR21248:SF22">
    <property type="entry name" value="PHOSPHOLIPASE D"/>
    <property type="match status" value="1"/>
</dbReference>
<dbReference type="InterPro" id="IPR025202">
    <property type="entry name" value="PLD-like_dom"/>
</dbReference>
<dbReference type="InterPro" id="IPR001736">
    <property type="entry name" value="PLipase_D/transphosphatidylase"/>
</dbReference>
<dbReference type="Proteomes" id="UP000186112">
    <property type="component" value="Unassembled WGS sequence"/>
</dbReference>
<dbReference type="GO" id="GO:0030572">
    <property type="term" value="F:phosphatidyltransferase activity"/>
    <property type="evidence" value="ECO:0007669"/>
    <property type="project" value="UniProtKB-ARBA"/>
</dbReference>
<feature type="domain" description="PLD phosphodiesterase" evidence="1">
    <location>
        <begin position="173"/>
        <end position="200"/>
    </location>
</feature>
<dbReference type="GO" id="GO:0032049">
    <property type="term" value="P:cardiolipin biosynthetic process"/>
    <property type="evidence" value="ECO:0007669"/>
    <property type="project" value="UniProtKB-ARBA"/>
</dbReference>
<organism evidence="2 3">
    <name type="scientific">Tissierella creatinophila DSM 6911</name>
    <dbReference type="NCBI Taxonomy" id="1123403"/>
    <lineage>
        <taxon>Bacteria</taxon>
        <taxon>Bacillati</taxon>
        <taxon>Bacillota</taxon>
        <taxon>Tissierellia</taxon>
        <taxon>Tissierellales</taxon>
        <taxon>Tissierellaceae</taxon>
        <taxon>Tissierella</taxon>
    </lineage>
</organism>
<evidence type="ECO:0000259" key="1">
    <source>
        <dbReference type="PROSITE" id="PS50035"/>
    </source>
</evidence>
<proteinExistence type="predicted"/>
<evidence type="ECO:0000313" key="3">
    <source>
        <dbReference type="Proteomes" id="UP000186112"/>
    </source>
</evidence>
<dbReference type="RefSeq" id="WP_075724806.1">
    <property type="nucleotide sequence ID" value="NZ_LTDM01000006.1"/>
</dbReference>
<dbReference type="SUPFAM" id="SSF56024">
    <property type="entry name" value="Phospholipase D/nuclease"/>
    <property type="match status" value="1"/>
</dbReference>
<evidence type="ECO:0000313" key="2">
    <source>
        <dbReference type="EMBL" id="OLS03515.1"/>
    </source>
</evidence>
<dbReference type="PANTHER" id="PTHR21248">
    <property type="entry name" value="CARDIOLIPIN SYNTHASE"/>
    <property type="match status" value="1"/>
</dbReference>
<comment type="caution">
    <text evidence="2">The sequence shown here is derived from an EMBL/GenBank/DDBJ whole genome shotgun (WGS) entry which is preliminary data.</text>
</comment>
<dbReference type="OrthoDB" id="2456030at2"/>
<dbReference type="Pfam" id="PF13091">
    <property type="entry name" value="PLDc_2"/>
    <property type="match status" value="1"/>
</dbReference>
<name>A0A1U7M8A7_TISCR</name>
<dbReference type="AlphaFoldDB" id="A0A1U7M8A7"/>
<accession>A0A1U7M8A7</accession>
<dbReference type="EMBL" id="LTDM01000006">
    <property type="protein sequence ID" value="OLS03515.1"/>
    <property type="molecule type" value="Genomic_DNA"/>
</dbReference>
<reference evidence="2 3" key="1">
    <citation type="submission" date="2016-02" db="EMBL/GenBank/DDBJ databases">
        <title>Genome sequence of Tissierella creatinophila DSM 6911.</title>
        <authorList>
            <person name="Poehlein A."/>
            <person name="Daniel R."/>
        </authorList>
    </citation>
    <scope>NUCLEOTIDE SEQUENCE [LARGE SCALE GENOMIC DNA]</scope>
    <source>
        <strain evidence="2 3">DSM 6911</strain>
    </source>
</reference>
<dbReference type="PROSITE" id="PS50035">
    <property type="entry name" value="PLD"/>
    <property type="match status" value="1"/>
</dbReference>
<gene>
    <name evidence="2" type="primary">cls_1</name>
    <name evidence="2" type="ORF">TICRE_05090</name>
</gene>